<dbReference type="Proteomes" id="UP000313359">
    <property type="component" value="Unassembled WGS sequence"/>
</dbReference>
<feature type="region of interest" description="Disordered" evidence="1">
    <location>
        <begin position="100"/>
        <end position="157"/>
    </location>
</feature>
<evidence type="ECO:0000313" key="3">
    <source>
        <dbReference type="Proteomes" id="UP000313359"/>
    </source>
</evidence>
<organism evidence="2 3">
    <name type="scientific">Lentinus tigrinus ALCF2SS1-6</name>
    <dbReference type="NCBI Taxonomy" id="1328759"/>
    <lineage>
        <taxon>Eukaryota</taxon>
        <taxon>Fungi</taxon>
        <taxon>Dikarya</taxon>
        <taxon>Basidiomycota</taxon>
        <taxon>Agaricomycotina</taxon>
        <taxon>Agaricomycetes</taxon>
        <taxon>Polyporales</taxon>
        <taxon>Polyporaceae</taxon>
        <taxon>Lentinus</taxon>
    </lineage>
</organism>
<accession>A0A5C2SJT3</accession>
<gene>
    <name evidence="2" type="ORF">L227DRAFT_389352</name>
</gene>
<dbReference type="EMBL" id="ML122256">
    <property type="protein sequence ID" value="RPD63427.1"/>
    <property type="molecule type" value="Genomic_DNA"/>
</dbReference>
<evidence type="ECO:0000313" key="2">
    <source>
        <dbReference type="EMBL" id="RPD63427.1"/>
    </source>
</evidence>
<dbReference type="AlphaFoldDB" id="A0A5C2SJT3"/>
<name>A0A5C2SJT3_9APHY</name>
<reference evidence="2" key="1">
    <citation type="journal article" date="2018" name="Genome Biol. Evol.">
        <title>Genomics and development of Lentinus tigrinus, a white-rot wood-decaying mushroom with dimorphic fruiting bodies.</title>
        <authorList>
            <person name="Wu B."/>
            <person name="Xu Z."/>
            <person name="Knudson A."/>
            <person name="Carlson A."/>
            <person name="Chen N."/>
            <person name="Kovaka S."/>
            <person name="LaButti K."/>
            <person name="Lipzen A."/>
            <person name="Pennachio C."/>
            <person name="Riley R."/>
            <person name="Schakwitz W."/>
            <person name="Umezawa K."/>
            <person name="Ohm R.A."/>
            <person name="Grigoriev I.V."/>
            <person name="Nagy L.G."/>
            <person name="Gibbons J."/>
            <person name="Hibbett D."/>
        </authorList>
    </citation>
    <scope>NUCLEOTIDE SEQUENCE [LARGE SCALE GENOMIC DNA]</scope>
    <source>
        <strain evidence="2">ALCF2SS1-6</strain>
    </source>
</reference>
<proteinExistence type="predicted"/>
<evidence type="ECO:0000256" key="1">
    <source>
        <dbReference type="SAM" id="MobiDB-lite"/>
    </source>
</evidence>
<protein>
    <submittedName>
        <fullName evidence="2">Uncharacterized protein</fullName>
    </submittedName>
</protein>
<sequence length="157" mass="16932">MGDSWDVLAPNGPLSGVSCLASRTRRGASAVRARASVLIGPNTLARGAQRPQSGGIAVRHHWLQASMYDIWCGEVGRRAVHGPLARRSCGVPLHVLPWRPFGTSSGRDRMEDADTAALPRRTSRKLPSRLSFPRVLNTPSHPCIRGSRPSKTAPTPT</sequence>
<keyword evidence="3" id="KW-1185">Reference proteome</keyword>